<dbReference type="GO" id="GO:0061630">
    <property type="term" value="F:ubiquitin protein ligase activity"/>
    <property type="evidence" value="ECO:0007669"/>
    <property type="project" value="UniProtKB-EC"/>
</dbReference>
<evidence type="ECO:0000256" key="3">
    <source>
        <dbReference type="ARBA" id="ARBA00022723"/>
    </source>
</evidence>
<dbReference type="AlphaFoldDB" id="A0A2P6S5U5"/>
<dbReference type="GO" id="GO:0008270">
    <property type="term" value="F:zinc ion binding"/>
    <property type="evidence" value="ECO:0007669"/>
    <property type="project" value="UniProtKB-KW"/>
</dbReference>
<dbReference type="PROSITE" id="PS50089">
    <property type="entry name" value="ZF_RING_2"/>
    <property type="match status" value="1"/>
</dbReference>
<dbReference type="GO" id="GO:0005737">
    <property type="term" value="C:cytoplasm"/>
    <property type="evidence" value="ECO:0007669"/>
    <property type="project" value="TreeGrafter"/>
</dbReference>
<dbReference type="PANTHER" id="PTHR15710">
    <property type="entry name" value="E3 UBIQUITIN-PROTEIN LIGASE PRAJA"/>
    <property type="match status" value="1"/>
</dbReference>
<evidence type="ECO:0000313" key="8">
    <source>
        <dbReference type="EMBL" id="PRQ54044.1"/>
    </source>
</evidence>
<dbReference type="InterPro" id="IPR001841">
    <property type="entry name" value="Znf_RING"/>
</dbReference>
<protein>
    <recommendedName>
        <fullName evidence="2">RING-type E3 ubiquitin transferase</fullName>
        <ecNumber evidence="2">2.3.2.27</ecNumber>
    </recommendedName>
</protein>
<keyword evidence="9" id="KW-1185">Reference proteome</keyword>
<dbReference type="Gene3D" id="3.30.40.10">
    <property type="entry name" value="Zinc/RING finger domain, C3HC4 (zinc finger)"/>
    <property type="match status" value="1"/>
</dbReference>
<comment type="caution">
    <text evidence="8">The sequence shown here is derived from an EMBL/GenBank/DDBJ whole genome shotgun (WGS) entry which is preliminary data.</text>
</comment>
<keyword evidence="3" id="KW-0479">Metal-binding</keyword>
<feature type="domain" description="RING-type" evidence="7">
    <location>
        <begin position="157"/>
        <end position="204"/>
    </location>
</feature>
<dbReference type="Proteomes" id="UP000238479">
    <property type="component" value="Chromosome 2"/>
</dbReference>
<reference evidence="8 9" key="1">
    <citation type="journal article" date="2018" name="Nat. Genet.">
        <title>The Rosa genome provides new insights in the design of modern roses.</title>
        <authorList>
            <person name="Bendahmane M."/>
        </authorList>
    </citation>
    <scope>NUCLEOTIDE SEQUENCE [LARGE SCALE GENOMIC DNA]</scope>
    <source>
        <strain evidence="9">cv. Old Blush</strain>
    </source>
</reference>
<dbReference type="SUPFAM" id="SSF57850">
    <property type="entry name" value="RING/U-box"/>
    <property type="match status" value="1"/>
</dbReference>
<dbReference type="InterPro" id="IPR013083">
    <property type="entry name" value="Znf_RING/FYVE/PHD"/>
</dbReference>
<keyword evidence="4 6" id="KW-0863">Zinc-finger</keyword>
<evidence type="ECO:0000256" key="1">
    <source>
        <dbReference type="ARBA" id="ARBA00000900"/>
    </source>
</evidence>
<sequence length="220" mass="24386">MHVQNAAASQPTLTAANVDSSCRSYTTVANVDSSCSSYTSNSVPTPVLRTVAVRHISAKLSAIRSNRVEYAPLLALNLSLLDISEDKHQPFLQEIIRLADLPLSESFPIVVALWYTDERYTRLVPPLTYSPKLVPATKSSIKALEKVRVVDSEMSSCAICGEDFVAADAWGADQLITRMPCTHHYHTDCILRWLKMNHTCPVCRYSMPTVEDGEPSNPQY</sequence>
<keyword evidence="5" id="KW-0862">Zinc</keyword>
<dbReference type="EC" id="2.3.2.27" evidence="2"/>
<name>A0A2P6S5U5_ROSCH</name>
<organism evidence="8 9">
    <name type="scientific">Rosa chinensis</name>
    <name type="common">China rose</name>
    <dbReference type="NCBI Taxonomy" id="74649"/>
    <lineage>
        <taxon>Eukaryota</taxon>
        <taxon>Viridiplantae</taxon>
        <taxon>Streptophyta</taxon>
        <taxon>Embryophyta</taxon>
        <taxon>Tracheophyta</taxon>
        <taxon>Spermatophyta</taxon>
        <taxon>Magnoliopsida</taxon>
        <taxon>eudicotyledons</taxon>
        <taxon>Gunneridae</taxon>
        <taxon>Pentapetalae</taxon>
        <taxon>rosids</taxon>
        <taxon>fabids</taxon>
        <taxon>Rosales</taxon>
        <taxon>Rosaceae</taxon>
        <taxon>Rosoideae</taxon>
        <taxon>Rosoideae incertae sedis</taxon>
        <taxon>Rosa</taxon>
    </lineage>
</organism>
<dbReference type="EMBL" id="PDCK01000040">
    <property type="protein sequence ID" value="PRQ54044.1"/>
    <property type="molecule type" value="Genomic_DNA"/>
</dbReference>
<evidence type="ECO:0000256" key="5">
    <source>
        <dbReference type="ARBA" id="ARBA00022833"/>
    </source>
</evidence>
<comment type="catalytic activity">
    <reaction evidence="1">
        <text>S-ubiquitinyl-[E2 ubiquitin-conjugating enzyme]-L-cysteine + [acceptor protein]-L-lysine = [E2 ubiquitin-conjugating enzyme]-L-cysteine + N(6)-ubiquitinyl-[acceptor protein]-L-lysine.</text>
        <dbReference type="EC" id="2.3.2.27"/>
    </reaction>
</comment>
<dbReference type="GO" id="GO:0016567">
    <property type="term" value="P:protein ubiquitination"/>
    <property type="evidence" value="ECO:0007669"/>
    <property type="project" value="TreeGrafter"/>
</dbReference>
<accession>A0A2P6S5U5</accession>
<evidence type="ECO:0000256" key="6">
    <source>
        <dbReference type="PROSITE-ProRule" id="PRU00175"/>
    </source>
</evidence>
<dbReference type="Pfam" id="PF13639">
    <property type="entry name" value="zf-RING_2"/>
    <property type="match status" value="1"/>
</dbReference>
<evidence type="ECO:0000313" key="9">
    <source>
        <dbReference type="Proteomes" id="UP000238479"/>
    </source>
</evidence>
<gene>
    <name evidence="8" type="ORF">RchiOBHm_Chr2g0173211</name>
</gene>
<evidence type="ECO:0000256" key="2">
    <source>
        <dbReference type="ARBA" id="ARBA00012483"/>
    </source>
</evidence>
<evidence type="ECO:0000256" key="4">
    <source>
        <dbReference type="ARBA" id="ARBA00022771"/>
    </source>
</evidence>
<dbReference type="PANTHER" id="PTHR15710:SF196">
    <property type="entry name" value="F6A14.12 PROTEIN-RELATED"/>
    <property type="match status" value="1"/>
</dbReference>
<evidence type="ECO:0000259" key="7">
    <source>
        <dbReference type="PROSITE" id="PS50089"/>
    </source>
</evidence>
<dbReference type="Gramene" id="PRQ54044">
    <property type="protein sequence ID" value="PRQ54044"/>
    <property type="gene ID" value="RchiOBHm_Chr2g0173211"/>
</dbReference>
<proteinExistence type="predicted"/>
<dbReference type="SMART" id="SM00184">
    <property type="entry name" value="RING"/>
    <property type="match status" value="1"/>
</dbReference>